<keyword evidence="3" id="KW-1185">Reference proteome</keyword>
<feature type="compositionally biased region" description="Basic and acidic residues" evidence="1">
    <location>
        <begin position="12"/>
        <end position="47"/>
    </location>
</feature>
<protein>
    <submittedName>
        <fullName evidence="2">Uncharacterized protein</fullName>
    </submittedName>
</protein>
<feature type="region of interest" description="Disordered" evidence="1">
    <location>
        <begin position="1"/>
        <end position="113"/>
    </location>
</feature>
<proteinExistence type="predicted"/>
<evidence type="ECO:0000313" key="3">
    <source>
        <dbReference type="Proteomes" id="UP000299102"/>
    </source>
</evidence>
<organism evidence="2 3">
    <name type="scientific">Eumeta variegata</name>
    <name type="common">Bagworm moth</name>
    <name type="synonym">Eumeta japonica</name>
    <dbReference type="NCBI Taxonomy" id="151549"/>
    <lineage>
        <taxon>Eukaryota</taxon>
        <taxon>Metazoa</taxon>
        <taxon>Ecdysozoa</taxon>
        <taxon>Arthropoda</taxon>
        <taxon>Hexapoda</taxon>
        <taxon>Insecta</taxon>
        <taxon>Pterygota</taxon>
        <taxon>Neoptera</taxon>
        <taxon>Endopterygota</taxon>
        <taxon>Lepidoptera</taxon>
        <taxon>Glossata</taxon>
        <taxon>Ditrysia</taxon>
        <taxon>Tineoidea</taxon>
        <taxon>Psychidae</taxon>
        <taxon>Oiketicinae</taxon>
        <taxon>Eumeta</taxon>
    </lineage>
</organism>
<evidence type="ECO:0000256" key="1">
    <source>
        <dbReference type="SAM" id="MobiDB-lite"/>
    </source>
</evidence>
<evidence type="ECO:0000313" key="2">
    <source>
        <dbReference type="EMBL" id="GBP63126.1"/>
    </source>
</evidence>
<reference evidence="2 3" key="1">
    <citation type="journal article" date="2019" name="Commun. Biol.">
        <title>The bagworm genome reveals a unique fibroin gene that provides high tensile strength.</title>
        <authorList>
            <person name="Kono N."/>
            <person name="Nakamura H."/>
            <person name="Ohtoshi R."/>
            <person name="Tomita M."/>
            <person name="Numata K."/>
            <person name="Arakawa K."/>
        </authorList>
    </citation>
    <scope>NUCLEOTIDE SEQUENCE [LARGE SCALE GENOMIC DNA]</scope>
</reference>
<comment type="caution">
    <text evidence="2">The sequence shown here is derived from an EMBL/GenBank/DDBJ whole genome shotgun (WGS) entry which is preliminary data.</text>
</comment>
<feature type="compositionally biased region" description="Basic and acidic residues" evidence="1">
    <location>
        <begin position="78"/>
        <end position="90"/>
    </location>
</feature>
<name>A0A4C1XGV2_EUMVA</name>
<dbReference type="EMBL" id="BGZK01000860">
    <property type="protein sequence ID" value="GBP63126.1"/>
    <property type="molecule type" value="Genomic_DNA"/>
</dbReference>
<sequence>MMDTASSFPIKEGSKMNVETEAKFKVIRIEDETGKESRTGSESESKAGPRPKLRTGMKSKLSVWSGSESKMCQGLLRAESKEVPRSESETLRSPPPSSPSPRREQAGDARLSYGTQKTRSVTRYLKRFCLVASGRPDRHTIVRALCSELKELRVLTLGHMFRFFRNSKTGRPLWRGIVFETMKICLKSMHPCSESICGS</sequence>
<dbReference type="AlphaFoldDB" id="A0A4C1XGV2"/>
<accession>A0A4C1XGV2</accession>
<dbReference type="Proteomes" id="UP000299102">
    <property type="component" value="Unassembled WGS sequence"/>
</dbReference>
<gene>
    <name evidence="2" type="ORF">EVAR_50057_1</name>
</gene>